<comment type="caution">
    <text evidence="1">The sequence shown here is derived from an EMBL/GenBank/DDBJ whole genome shotgun (WGS) entry which is preliminary data.</text>
</comment>
<keyword evidence="2" id="KW-1185">Reference proteome</keyword>
<protein>
    <submittedName>
        <fullName evidence="1">Uncharacterized protein</fullName>
    </submittedName>
</protein>
<gene>
    <name evidence="1" type="ORF">H8L47_09845</name>
</gene>
<dbReference type="EMBL" id="JACOFX010000003">
    <property type="protein sequence ID" value="MBC3907868.1"/>
    <property type="molecule type" value="Genomic_DNA"/>
</dbReference>
<accession>A0ABR6Z876</accession>
<organism evidence="1 2">
    <name type="scientific">Undibacterium umbellatum</name>
    <dbReference type="NCBI Taxonomy" id="2762300"/>
    <lineage>
        <taxon>Bacteria</taxon>
        <taxon>Pseudomonadati</taxon>
        <taxon>Pseudomonadota</taxon>
        <taxon>Betaproteobacteria</taxon>
        <taxon>Burkholderiales</taxon>
        <taxon>Oxalobacteraceae</taxon>
        <taxon>Undibacterium</taxon>
    </lineage>
</organism>
<proteinExistence type="predicted"/>
<reference evidence="1 2" key="1">
    <citation type="submission" date="2020-08" db="EMBL/GenBank/DDBJ databases">
        <title>Novel species isolated from subtropical streams in China.</title>
        <authorList>
            <person name="Lu H."/>
        </authorList>
    </citation>
    <scope>NUCLEOTIDE SEQUENCE [LARGE SCALE GENOMIC DNA]</scope>
    <source>
        <strain evidence="1 2">NL8W</strain>
    </source>
</reference>
<dbReference type="Proteomes" id="UP000646911">
    <property type="component" value="Unassembled WGS sequence"/>
</dbReference>
<evidence type="ECO:0000313" key="1">
    <source>
        <dbReference type="EMBL" id="MBC3907868.1"/>
    </source>
</evidence>
<dbReference type="RefSeq" id="WP_186953407.1">
    <property type="nucleotide sequence ID" value="NZ_JACOFX010000003.1"/>
</dbReference>
<sequence length="85" mass="9538">MSPFKFSVSNNGTDDLVVWVEPWARDFTLEPGESLELISSDQESKVDLHRENDSLQIYLNSSSDFIAQQAGDTIHCGHKRRPACA</sequence>
<evidence type="ECO:0000313" key="2">
    <source>
        <dbReference type="Proteomes" id="UP000646911"/>
    </source>
</evidence>
<name>A0ABR6Z876_9BURK</name>